<accession>A0AAE0E3S9</accession>
<proteinExistence type="predicted"/>
<dbReference type="GO" id="GO:0016020">
    <property type="term" value="C:membrane"/>
    <property type="evidence" value="ECO:0007669"/>
    <property type="project" value="InterPro"/>
</dbReference>
<dbReference type="GO" id="GO:0006633">
    <property type="term" value="P:fatty acid biosynthetic process"/>
    <property type="evidence" value="ECO:0007669"/>
    <property type="project" value="InterPro"/>
</dbReference>
<dbReference type="InterPro" id="IPR013601">
    <property type="entry name" value="FAE1_typ3_polyketide_synth"/>
</dbReference>
<protein>
    <recommendedName>
        <fullName evidence="1">FAE domain-containing protein</fullName>
    </recommendedName>
</protein>
<evidence type="ECO:0000313" key="3">
    <source>
        <dbReference type="Proteomes" id="UP001281410"/>
    </source>
</evidence>
<organism evidence="2 3">
    <name type="scientific">Dipteronia sinensis</name>
    <dbReference type="NCBI Taxonomy" id="43782"/>
    <lineage>
        <taxon>Eukaryota</taxon>
        <taxon>Viridiplantae</taxon>
        <taxon>Streptophyta</taxon>
        <taxon>Embryophyta</taxon>
        <taxon>Tracheophyta</taxon>
        <taxon>Spermatophyta</taxon>
        <taxon>Magnoliopsida</taxon>
        <taxon>eudicotyledons</taxon>
        <taxon>Gunneridae</taxon>
        <taxon>Pentapetalae</taxon>
        <taxon>rosids</taxon>
        <taxon>malvids</taxon>
        <taxon>Sapindales</taxon>
        <taxon>Sapindaceae</taxon>
        <taxon>Hippocastanoideae</taxon>
        <taxon>Acereae</taxon>
        <taxon>Dipteronia</taxon>
    </lineage>
</organism>
<dbReference type="EMBL" id="JANJYJ010000006">
    <property type="protein sequence ID" value="KAK3206171.1"/>
    <property type="molecule type" value="Genomic_DNA"/>
</dbReference>
<sequence length="97" mass="11299">MVTETNIWYECCIQREDEQGRQGFHLAKNLPKAVTPAFVDNLREISPKNLLIRELHRAAEIASGFDMVNWFRFRYPAASPPPGYFAIPNFRTDQEKQ</sequence>
<comment type="caution">
    <text evidence="2">The sequence shown here is derived from an EMBL/GenBank/DDBJ whole genome shotgun (WGS) entry which is preliminary data.</text>
</comment>
<feature type="domain" description="FAE" evidence="1">
    <location>
        <begin position="8"/>
        <end position="57"/>
    </location>
</feature>
<name>A0AAE0E3S9_9ROSI</name>
<dbReference type="Proteomes" id="UP001281410">
    <property type="component" value="Unassembled WGS sequence"/>
</dbReference>
<dbReference type="GO" id="GO:0016747">
    <property type="term" value="F:acyltransferase activity, transferring groups other than amino-acyl groups"/>
    <property type="evidence" value="ECO:0007669"/>
    <property type="project" value="InterPro"/>
</dbReference>
<dbReference type="Pfam" id="PF08392">
    <property type="entry name" value="FAE1_CUT1_RppA"/>
    <property type="match status" value="1"/>
</dbReference>
<evidence type="ECO:0000259" key="1">
    <source>
        <dbReference type="Pfam" id="PF08392"/>
    </source>
</evidence>
<dbReference type="AlphaFoldDB" id="A0AAE0E3S9"/>
<reference evidence="2" key="1">
    <citation type="journal article" date="2023" name="Plant J.">
        <title>Genome sequences and population genomics provide insights into the demographic history, inbreeding, and mutation load of two 'living fossil' tree species of Dipteronia.</title>
        <authorList>
            <person name="Feng Y."/>
            <person name="Comes H.P."/>
            <person name="Chen J."/>
            <person name="Zhu S."/>
            <person name="Lu R."/>
            <person name="Zhang X."/>
            <person name="Li P."/>
            <person name="Qiu J."/>
            <person name="Olsen K.M."/>
            <person name="Qiu Y."/>
        </authorList>
    </citation>
    <scope>NUCLEOTIDE SEQUENCE</scope>
    <source>
        <strain evidence="2">NBL</strain>
    </source>
</reference>
<keyword evidence="3" id="KW-1185">Reference proteome</keyword>
<gene>
    <name evidence="2" type="ORF">Dsin_020217</name>
</gene>
<evidence type="ECO:0000313" key="2">
    <source>
        <dbReference type="EMBL" id="KAK3206171.1"/>
    </source>
</evidence>